<reference evidence="6" key="1">
    <citation type="submission" date="2021-03" db="EMBL/GenBank/DDBJ databases">
        <title>Leucobacter chromiisoli sp. nov., isolated from chromium-containing soil of chemical plant.</title>
        <authorList>
            <person name="Xu Z."/>
        </authorList>
    </citation>
    <scope>NUCLEOTIDE SEQUENCE</scope>
    <source>
        <strain evidence="6">K 70/01</strain>
    </source>
</reference>
<dbReference type="Gene3D" id="1.10.10.10">
    <property type="entry name" value="Winged helix-like DNA-binding domain superfamily/Winged helix DNA-binding domain"/>
    <property type="match status" value="1"/>
</dbReference>
<dbReference type="InterPro" id="IPR036388">
    <property type="entry name" value="WH-like_DNA-bd_sf"/>
</dbReference>
<evidence type="ECO:0000256" key="4">
    <source>
        <dbReference type="ARBA" id="ARBA00023163"/>
    </source>
</evidence>
<dbReference type="FunFam" id="1.10.10.10:FF:000001">
    <property type="entry name" value="LysR family transcriptional regulator"/>
    <property type="match status" value="1"/>
</dbReference>
<keyword evidence="7" id="KW-1185">Reference proteome</keyword>
<sequence length="315" mass="34496">MVAANFTLVQLRYFAEAARAGSMTVAARKLHISQPALSTAITQLERELGVTLFERVPSVGIRLTESGREIYLDAAALLTQAESLSERAGGLEGTLSGTLRIGMYLPMAPFRAPTLVQAVARRHPELVLELIEANHDELVRLLDDREIDVALAYSMAPFEAYRSEVLETIPPHAIVPPQHPLAGSSEPIELQRLARDPLILLDLPHTASYYLNLFRSVGVEPDVRFRVHGYETVRGLVGQGFGISVLNQRIAHPRTYSGARTVVVELADELTGLSVSLVRRTDEESARVEAFADVCRRLYGVPSGPGFPQNAEPAL</sequence>
<evidence type="ECO:0000259" key="5">
    <source>
        <dbReference type="PROSITE" id="PS50931"/>
    </source>
</evidence>
<dbReference type="InterPro" id="IPR000847">
    <property type="entry name" value="LysR_HTH_N"/>
</dbReference>
<dbReference type="PANTHER" id="PTHR30346:SF0">
    <property type="entry name" value="HCA OPERON TRANSCRIPTIONAL ACTIVATOR HCAR"/>
    <property type="match status" value="1"/>
</dbReference>
<dbReference type="GO" id="GO:0003677">
    <property type="term" value="F:DNA binding"/>
    <property type="evidence" value="ECO:0007669"/>
    <property type="project" value="UniProtKB-KW"/>
</dbReference>
<keyword evidence="3" id="KW-0238">DNA-binding</keyword>
<dbReference type="GO" id="GO:0003700">
    <property type="term" value="F:DNA-binding transcription factor activity"/>
    <property type="evidence" value="ECO:0007669"/>
    <property type="project" value="InterPro"/>
</dbReference>
<dbReference type="RefSeq" id="WP_208235856.1">
    <property type="nucleotide sequence ID" value="NZ_BAAAQU010000001.1"/>
</dbReference>
<dbReference type="PROSITE" id="PS50931">
    <property type="entry name" value="HTH_LYSR"/>
    <property type="match status" value="1"/>
</dbReference>
<dbReference type="InterPro" id="IPR036390">
    <property type="entry name" value="WH_DNA-bd_sf"/>
</dbReference>
<evidence type="ECO:0000313" key="6">
    <source>
        <dbReference type="EMBL" id="MBO2988474.1"/>
    </source>
</evidence>
<dbReference type="Pfam" id="PF00126">
    <property type="entry name" value="HTH_1"/>
    <property type="match status" value="1"/>
</dbReference>
<dbReference type="Pfam" id="PF03466">
    <property type="entry name" value="LysR_substrate"/>
    <property type="match status" value="1"/>
</dbReference>
<dbReference type="EMBL" id="JAGFBF010000001">
    <property type="protein sequence ID" value="MBO2988474.1"/>
    <property type="molecule type" value="Genomic_DNA"/>
</dbReference>
<proteinExistence type="inferred from homology"/>
<dbReference type="InterPro" id="IPR005119">
    <property type="entry name" value="LysR_subst-bd"/>
</dbReference>
<keyword evidence="4" id="KW-0804">Transcription</keyword>
<comment type="caution">
    <text evidence="6">The sequence shown here is derived from an EMBL/GenBank/DDBJ whole genome shotgun (WGS) entry which is preliminary data.</text>
</comment>
<dbReference type="Proteomes" id="UP000668403">
    <property type="component" value="Unassembled WGS sequence"/>
</dbReference>
<keyword evidence="2" id="KW-0805">Transcription regulation</keyword>
<feature type="domain" description="HTH lysR-type" evidence="5">
    <location>
        <begin position="6"/>
        <end position="64"/>
    </location>
</feature>
<evidence type="ECO:0000313" key="7">
    <source>
        <dbReference type="Proteomes" id="UP000668403"/>
    </source>
</evidence>
<protein>
    <submittedName>
        <fullName evidence="6">LysR family transcriptional regulator</fullName>
    </submittedName>
</protein>
<dbReference type="SUPFAM" id="SSF46785">
    <property type="entry name" value="Winged helix' DNA-binding domain"/>
    <property type="match status" value="1"/>
</dbReference>
<dbReference type="Gene3D" id="3.40.190.10">
    <property type="entry name" value="Periplasmic binding protein-like II"/>
    <property type="match status" value="2"/>
</dbReference>
<evidence type="ECO:0000256" key="1">
    <source>
        <dbReference type="ARBA" id="ARBA00009437"/>
    </source>
</evidence>
<accession>A0A939QGI6</accession>
<evidence type="ECO:0000256" key="3">
    <source>
        <dbReference type="ARBA" id="ARBA00023125"/>
    </source>
</evidence>
<name>A0A939QGI6_9MICO</name>
<gene>
    <name evidence="6" type="ORF">J4H85_00480</name>
</gene>
<organism evidence="6 7">
    <name type="scientific">Leucobacter tardus</name>
    <dbReference type="NCBI Taxonomy" id="501483"/>
    <lineage>
        <taxon>Bacteria</taxon>
        <taxon>Bacillati</taxon>
        <taxon>Actinomycetota</taxon>
        <taxon>Actinomycetes</taxon>
        <taxon>Micrococcales</taxon>
        <taxon>Microbacteriaceae</taxon>
        <taxon>Leucobacter</taxon>
    </lineage>
</organism>
<dbReference type="PANTHER" id="PTHR30346">
    <property type="entry name" value="TRANSCRIPTIONAL DUAL REGULATOR HCAR-RELATED"/>
    <property type="match status" value="1"/>
</dbReference>
<comment type="similarity">
    <text evidence="1">Belongs to the LysR transcriptional regulatory family.</text>
</comment>
<dbReference type="GO" id="GO:0032993">
    <property type="term" value="C:protein-DNA complex"/>
    <property type="evidence" value="ECO:0007669"/>
    <property type="project" value="TreeGrafter"/>
</dbReference>
<dbReference type="SUPFAM" id="SSF53850">
    <property type="entry name" value="Periplasmic binding protein-like II"/>
    <property type="match status" value="1"/>
</dbReference>
<dbReference type="PRINTS" id="PR00039">
    <property type="entry name" value="HTHLYSR"/>
</dbReference>
<evidence type="ECO:0000256" key="2">
    <source>
        <dbReference type="ARBA" id="ARBA00023015"/>
    </source>
</evidence>
<dbReference type="AlphaFoldDB" id="A0A939QGI6"/>